<protein>
    <submittedName>
        <fullName evidence="2">Uncharacterized protein</fullName>
    </submittedName>
</protein>
<dbReference type="Proteomes" id="UP000075883">
    <property type="component" value="Unassembled WGS sequence"/>
</dbReference>
<keyword evidence="1" id="KW-0472">Membrane</keyword>
<sequence length="144" mass="14992">MIKSRACFATTLMASVWINEKVALTYTVKIVKMTSLTLLVIVVVLLSIIVLLLLLLIAVLVAMMVVVSIVIVVMLALLTDDVFGCHCGRPPAMPIGGIPPGPKLLFGGGPRIPGPYVPAPIGPMPGPRGGFILGFIGPIPGGPE</sequence>
<feature type="transmembrane region" description="Helical" evidence="1">
    <location>
        <begin position="35"/>
        <end position="54"/>
    </location>
</feature>
<proteinExistence type="predicted"/>
<evidence type="ECO:0000313" key="3">
    <source>
        <dbReference type="Proteomes" id="UP000075883"/>
    </source>
</evidence>
<evidence type="ECO:0000313" key="2">
    <source>
        <dbReference type="EnsemblMetazoa" id="ACUA012084-PA"/>
    </source>
</evidence>
<name>A0A182M8H5_9DIPT</name>
<feature type="transmembrane region" description="Helical" evidence="1">
    <location>
        <begin position="59"/>
        <end position="78"/>
    </location>
</feature>
<organism evidence="2 3">
    <name type="scientific">Anopheles culicifacies</name>
    <dbReference type="NCBI Taxonomy" id="139723"/>
    <lineage>
        <taxon>Eukaryota</taxon>
        <taxon>Metazoa</taxon>
        <taxon>Ecdysozoa</taxon>
        <taxon>Arthropoda</taxon>
        <taxon>Hexapoda</taxon>
        <taxon>Insecta</taxon>
        <taxon>Pterygota</taxon>
        <taxon>Neoptera</taxon>
        <taxon>Endopterygota</taxon>
        <taxon>Diptera</taxon>
        <taxon>Nematocera</taxon>
        <taxon>Culicoidea</taxon>
        <taxon>Culicidae</taxon>
        <taxon>Anophelinae</taxon>
        <taxon>Anopheles</taxon>
        <taxon>culicifacies species complex</taxon>
    </lineage>
</organism>
<evidence type="ECO:0000256" key="1">
    <source>
        <dbReference type="SAM" id="Phobius"/>
    </source>
</evidence>
<keyword evidence="3" id="KW-1185">Reference proteome</keyword>
<keyword evidence="1" id="KW-1133">Transmembrane helix</keyword>
<dbReference type="EnsemblMetazoa" id="ACUA012084-RA">
    <property type="protein sequence ID" value="ACUA012084-PA"/>
    <property type="gene ID" value="ACUA012084"/>
</dbReference>
<keyword evidence="1" id="KW-0812">Transmembrane</keyword>
<reference evidence="2" key="2">
    <citation type="submission" date="2020-05" db="UniProtKB">
        <authorList>
            <consortium name="EnsemblMetazoa"/>
        </authorList>
    </citation>
    <scope>IDENTIFICATION</scope>
    <source>
        <strain evidence="2">A-37</strain>
    </source>
</reference>
<reference evidence="3" key="1">
    <citation type="submission" date="2013-09" db="EMBL/GenBank/DDBJ databases">
        <title>The Genome Sequence of Anopheles culicifacies species A.</title>
        <authorList>
            <consortium name="The Broad Institute Genomics Platform"/>
            <person name="Neafsey D.E."/>
            <person name="Besansky N."/>
            <person name="Howell P."/>
            <person name="Walton C."/>
            <person name="Young S.K."/>
            <person name="Zeng Q."/>
            <person name="Gargeya S."/>
            <person name="Fitzgerald M."/>
            <person name="Haas B."/>
            <person name="Abouelleil A."/>
            <person name="Allen A.W."/>
            <person name="Alvarado L."/>
            <person name="Arachchi H.M."/>
            <person name="Berlin A.M."/>
            <person name="Chapman S.B."/>
            <person name="Gainer-Dewar J."/>
            <person name="Goldberg J."/>
            <person name="Griggs A."/>
            <person name="Gujja S."/>
            <person name="Hansen M."/>
            <person name="Howarth C."/>
            <person name="Imamovic A."/>
            <person name="Ireland A."/>
            <person name="Larimer J."/>
            <person name="McCowan C."/>
            <person name="Murphy C."/>
            <person name="Pearson M."/>
            <person name="Poon T.W."/>
            <person name="Priest M."/>
            <person name="Roberts A."/>
            <person name="Saif S."/>
            <person name="Shea T."/>
            <person name="Sisk P."/>
            <person name="Sykes S."/>
            <person name="Wortman J."/>
            <person name="Nusbaum C."/>
            <person name="Birren B."/>
        </authorList>
    </citation>
    <scope>NUCLEOTIDE SEQUENCE [LARGE SCALE GENOMIC DNA]</scope>
    <source>
        <strain evidence="3">A-37</strain>
    </source>
</reference>
<dbReference type="AlphaFoldDB" id="A0A182M8H5"/>
<dbReference type="VEuPathDB" id="VectorBase:ACUA012084"/>
<dbReference type="EMBL" id="AXCM01003109">
    <property type="status" value="NOT_ANNOTATED_CDS"/>
    <property type="molecule type" value="Genomic_DNA"/>
</dbReference>
<accession>A0A182M8H5</accession>